<dbReference type="CDD" id="cd07709">
    <property type="entry name" value="flavodiiron_proteins_MBL-fold"/>
    <property type="match status" value="1"/>
</dbReference>
<dbReference type="SUPFAM" id="SSF56281">
    <property type="entry name" value="Metallo-hydrolase/oxidoreductase"/>
    <property type="match status" value="1"/>
</dbReference>
<proteinExistence type="inferred from homology"/>
<dbReference type="Pfam" id="PF19583">
    <property type="entry name" value="ODP"/>
    <property type="match status" value="1"/>
</dbReference>
<comment type="similarity">
    <text evidence="1">In the N-terminal section; belongs to the zinc metallo-hydrolase group 3 family.</text>
</comment>
<evidence type="ECO:0000256" key="6">
    <source>
        <dbReference type="ARBA" id="ARBA00022723"/>
    </source>
</evidence>
<dbReference type="Pfam" id="PF00258">
    <property type="entry name" value="Flavodoxin_1"/>
    <property type="match status" value="1"/>
</dbReference>
<organism evidence="12 13">
    <name type="scientific">Mixta intestinalis</name>
    <dbReference type="NCBI Taxonomy" id="1615494"/>
    <lineage>
        <taxon>Bacteria</taxon>
        <taxon>Pseudomonadati</taxon>
        <taxon>Pseudomonadota</taxon>
        <taxon>Gammaproteobacteria</taxon>
        <taxon>Enterobacterales</taxon>
        <taxon>Erwiniaceae</taxon>
        <taxon>Mixta</taxon>
    </lineage>
</organism>
<dbReference type="GO" id="GO:0016966">
    <property type="term" value="F:nitric oxide reductase activity"/>
    <property type="evidence" value="ECO:0007669"/>
    <property type="project" value="InterPro"/>
</dbReference>
<dbReference type="InterPro" id="IPR045761">
    <property type="entry name" value="ODP_dom"/>
</dbReference>
<dbReference type="InterPro" id="IPR029039">
    <property type="entry name" value="Flavoprotein-like_sf"/>
</dbReference>
<dbReference type="SMART" id="SM00849">
    <property type="entry name" value="Lactamase_B"/>
    <property type="match status" value="1"/>
</dbReference>
<evidence type="ECO:0000259" key="11">
    <source>
        <dbReference type="PROSITE" id="PS50903"/>
    </source>
</evidence>
<accession>A0A6P1PVY0</accession>
<reference evidence="12 13" key="1">
    <citation type="submission" date="2018-03" db="EMBL/GenBank/DDBJ databases">
        <title>Pantoea intestinalis SRCM103226 isolated form the mealworm.</title>
        <authorList>
            <person name="Jeong D.-Y."/>
            <person name="Kim J.W."/>
        </authorList>
    </citation>
    <scope>NUCLEOTIDE SEQUENCE [LARGE SCALE GENOMIC DNA]</scope>
    <source>
        <strain evidence="12 13">SRCM103226</strain>
    </source>
</reference>
<protein>
    <submittedName>
        <fullName evidence="12">Anaerobic nitric oxide reductase flavorubredoxin</fullName>
    </submittedName>
</protein>
<dbReference type="PROSITE" id="PS50902">
    <property type="entry name" value="FLAVODOXIN_LIKE"/>
    <property type="match status" value="1"/>
</dbReference>
<dbReference type="FunFam" id="3.60.15.10:FF:000009">
    <property type="entry name" value="Anaerobic nitric oxide reductase flavorubredoxin"/>
    <property type="match status" value="1"/>
</dbReference>
<dbReference type="Gene3D" id="3.40.50.360">
    <property type="match status" value="1"/>
</dbReference>
<keyword evidence="4" id="KW-0285">Flavoprotein</keyword>
<dbReference type="InterPro" id="IPR016440">
    <property type="entry name" value="Rubredoxin-O_OxRdtase"/>
</dbReference>
<dbReference type="EMBL" id="CP028271">
    <property type="protein sequence ID" value="QHM70049.1"/>
    <property type="molecule type" value="Genomic_DNA"/>
</dbReference>
<dbReference type="Proteomes" id="UP000464053">
    <property type="component" value="Chromosome"/>
</dbReference>
<dbReference type="OrthoDB" id="9800607at2"/>
<evidence type="ECO:0000256" key="8">
    <source>
        <dbReference type="ARBA" id="ARBA00023002"/>
    </source>
</evidence>
<keyword evidence="8" id="KW-0560">Oxidoreductase</keyword>
<dbReference type="Gene3D" id="2.20.28.10">
    <property type="match status" value="1"/>
</dbReference>
<evidence type="ECO:0000256" key="4">
    <source>
        <dbReference type="ARBA" id="ARBA00022630"/>
    </source>
</evidence>
<keyword evidence="6" id="KW-0479">Metal-binding</keyword>
<evidence type="ECO:0000313" key="12">
    <source>
        <dbReference type="EMBL" id="QHM70049.1"/>
    </source>
</evidence>
<dbReference type="InterPro" id="IPR024934">
    <property type="entry name" value="Rubredoxin-like_dom"/>
</dbReference>
<dbReference type="GO" id="GO:0005506">
    <property type="term" value="F:iron ion binding"/>
    <property type="evidence" value="ECO:0007669"/>
    <property type="project" value="InterPro"/>
</dbReference>
<keyword evidence="3" id="KW-0963">Cytoplasm</keyword>
<evidence type="ECO:0000256" key="7">
    <source>
        <dbReference type="ARBA" id="ARBA00022982"/>
    </source>
</evidence>
<evidence type="ECO:0000313" key="13">
    <source>
        <dbReference type="Proteomes" id="UP000464053"/>
    </source>
</evidence>
<dbReference type="InterPro" id="IPR024935">
    <property type="entry name" value="Rubredoxin_dom"/>
</dbReference>
<evidence type="ECO:0000256" key="3">
    <source>
        <dbReference type="ARBA" id="ARBA00022490"/>
    </source>
</evidence>
<dbReference type="PIRSF" id="PIRSF005243">
    <property type="entry name" value="ROO"/>
    <property type="match status" value="1"/>
</dbReference>
<dbReference type="PROSITE" id="PS50903">
    <property type="entry name" value="RUBREDOXIN_LIKE"/>
    <property type="match status" value="1"/>
</dbReference>
<dbReference type="PANTHER" id="PTHR43717:SF1">
    <property type="entry name" value="ANAEROBIC NITRIC OXIDE REDUCTASE FLAVORUBREDOXIN"/>
    <property type="match status" value="1"/>
</dbReference>
<feature type="domain" description="Flavodoxin-like" evidence="10">
    <location>
        <begin position="254"/>
        <end position="393"/>
    </location>
</feature>
<feature type="domain" description="Rubredoxin-like" evidence="11">
    <location>
        <begin position="438"/>
        <end position="489"/>
    </location>
</feature>
<dbReference type="PRINTS" id="PR00163">
    <property type="entry name" value="RUBREDOXIN"/>
</dbReference>
<dbReference type="InterPro" id="IPR023957">
    <property type="entry name" value="Anaer_NO_rdtase_flvorubredoxin"/>
</dbReference>
<evidence type="ECO:0000256" key="2">
    <source>
        <dbReference type="ARBA" id="ARBA00022448"/>
    </source>
</evidence>
<dbReference type="InterPro" id="IPR001279">
    <property type="entry name" value="Metallo-B-lactamas"/>
</dbReference>
<dbReference type="InterPro" id="IPR008254">
    <property type="entry name" value="Flavodoxin/NO_synth"/>
</dbReference>
<dbReference type="SUPFAM" id="SSF57802">
    <property type="entry name" value="Rubredoxin-like"/>
    <property type="match status" value="1"/>
</dbReference>
<keyword evidence="13" id="KW-1185">Reference proteome</keyword>
<dbReference type="GO" id="GO:0010181">
    <property type="term" value="F:FMN binding"/>
    <property type="evidence" value="ECO:0007669"/>
    <property type="project" value="InterPro"/>
</dbReference>
<dbReference type="HAMAP" id="MF_01312">
    <property type="entry name" value="NorV"/>
    <property type="match status" value="1"/>
</dbReference>
<evidence type="ECO:0000259" key="10">
    <source>
        <dbReference type="PROSITE" id="PS50902"/>
    </source>
</evidence>
<dbReference type="AlphaFoldDB" id="A0A6P1PVY0"/>
<dbReference type="PANTHER" id="PTHR43717">
    <property type="entry name" value="ANAEROBIC NITRIC OXIDE REDUCTASE FLAVORUBREDOXIN"/>
    <property type="match status" value="1"/>
</dbReference>
<gene>
    <name evidence="12" type="primary">norV</name>
    <name evidence="12" type="ORF">C7M51_00309</name>
</gene>
<dbReference type="InterPro" id="IPR036866">
    <property type="entry name" value="RibonucZ/Hydroxyglut_hydro"/>
</dbReference>
<keyword evidence="5" id="KW-0288">FMN</keyword>
<dbReference type="RefSeq" id="WP_160619871.1">
    <property type="nucleotide sequence ID" value="NZ_CP028271.1"/>
</dbReference>
<keyword evidence="9" id="KW-0408">Iron</keyword>
<dbReference type="NCBIfam" id="NF003954">
    <property type="entry name" value="PRK05452.1"/>
    <property type="match status" value="1"/>
</dbReference>
<dbReference type="Gene3D" id="3.60.15.10">
    <property type="entry name" value="Ribonuclease Z/Hydroxyacylglutathione hydrolase-like"/>
    <property type="match status" value="1"/>
</dbReference>
<keyword evidence="2" id="KW-0813">Transport</keyword>
<name>A0A6P1PVY0_9GAMM</name>
<evidence type="ECO:0000256" key="5">
    <source>
        <dbReference type="ARBA" id="ARBA00022643"/>
    </source>
</evidence>
<evidence type="ECO:0000256" key="1">
    <source>
        <dbReference type="ARBA" id="ARBA00007121"/>
    </source>
</evidence>
<evidence type="ECO:0000256" key="9">
    <source>
        <dbReference type="ARBA" id="ARBA00023004"/>
    </source>
</evidence>
<dbReference type="Pfam" id="PF00301">
    <property type="entry name" value="Rubredoxin"/>
    <property type="match status" value="1"/>
</dbReference>
<dbReference type="SUPFAM" id="SSF52218">
    <property type="entry name" value="Flavoproteins"/>
    <property type="match status" value="1"/>
</dbReference>
<keyword evidence="7" id="KW-0249">Electron transport</keyword>
<dbReference type="CDD" id="cd00730">
    <property type="entry name" value="rubredoxin"/>
    <property type="match status" value="1"/>
</dbReference>
<sequence>MSIHVKNNITWVGQRDWEVRDFHGTEYKTLRGSSYNSYLIKEEKNVLIDTVDHKFSREFVNNLMQEIALDKIDYIIINHAEEDHAGALTELMSRIPNTPIYCTENAIDSINGHHHHPEWNFNVVKTGDSLDIGNGKKLIFVETPMLHWPDSMMTYMTEDAVLFSNDAFGQHYCDEHLFNDEVDQTELFEQCQRYYANILTPFSRLVTPKITEILGFNLPVSMIATSHGVVWRDNPTQIVELYLKWAADYQEDRITIFYDTMSNNTRMMADAIAQGINEIDPRVAVKIFNVARSDKNEILTNVFRSKGVLVGTSTMNNVMMPKIAGLVEEMTGLRFRNKRASAFGSHGWSGGAVDRLSTRLQDAGFEMSLSLKTKWRPDGKALEECREHGRNIARQWALSPLPAQAAQPKAAAAPAAALEVAVNAAPESADNSVAADAGQKMICSVCLWVYDPATGEDSQDVAPGTAWADVPEDFLCPECGMGKDVFDPYEG</sequence>
<dbReference type="GO" id="GO:0009055">
    <property type="term" value="F:electron transfer activity"/>
    <property type="evidence" value="ECO:0007669"/>
    <property type="project" value="InterPro"/>
</dbReference>
<dbReference type="KEGG" id="mint:C7M51_00309"/>